<accession>A0AC35TH98</accession>
<proteinExistence type="predicted"/>
<dbReference type="Proteomes" id="UP000095286">
    <property type="component" value="Unplaced"/>
</dbReference>
<name>A0AC35TH98_9BILA</name>
<organism evidence="1 2">
    <name type="scientific">Rhabditophanes sp. KR3021</name>
    <dbReference type="NCBI Taxonomy" id="114890"/>
    <lineage>
        <taxon>Eukaryota</taxon>
        <taxon>Metazoa</taxon>
        <taxon>Ecdysozoa</taxon>
        <taxon>Nematoda</taxon>
        <taxon>Chromadorea</taxon>
        <taxon>Rhabditida</taxon>
        <taxon>Tylenchina</taxon>
        <taxon>Panagrolaimomorpha</taxon>
        <taxon>Strongyloidoidea</taxon>
        <taxon>Alloionematidae</taxon>
        <taxon>Rhabditophanes</taxon>
    </lineage>
</organism>
<sequence>MNAIKVCKNCKTQSDLKPEMRMMINRCGHPICSFCVETLYARNSAPCIICQKVLKRHEFWEQEFDDPMIEKENYIRKKVKKVYCLKADCFESDREYNDYLEKIENLVFDMANDINYDECEKQLKQFGADNADKIENCRRRLDDDQLWVQKNLDQEALFQRRINTCHETDNQEKAIKKASKLDTKAVIDELRDSEIPAAVILERKRKVQHEQELAAKEEERKAKLEAKQQKKSKDVASFTAARNIGVAYVHKVPAFEFNGPTMPKVENLARDGYLTHVRVPADEVLAGGYTAEIPCIRALMECRIDLFSF</sequence>
<evidence type="ECO:0000313" key="2">
    <source>
        <dbReference type="WBParaSite" id="RSKR_0000053300.1"/>
    </source>
</evidence>
<evidence type="ECO:0000313" key="1">
    <source>
        <dbReference type="Proteomes" id="UP000095286"/>
    </source>
</evidence>
<dbReference type="WBParaSite" id="RSKR_0000053300.1">
    <property type="protein sequence ID" value="RSKR_0000053300.1"/>
    <property type="gene ID" value="RSKR_0000053300"/>
</dbReference>
<protein>
    <submittedName>
        <fullName evidence="2">RING-type domain-containing protein</fullName>
    </submittedName>
</protein>
<reference evidence="2" key="1">
    <citation type="submission" date="2016-11" db="UniProtKB">
        <authorList>
            <consortium name="WormBaseParasite"/>
        </authorList>
    </citation>
    <scope>IDENTIFICATION</scope>
    <source>
        <strain evidence="2">KR3021</strain>
    </source>
</reference>